<sequence>MLSAYAFISHHRGRTGSTELPGLLHRSEHIGPAQQQLTELFTGLPADAAADGEVTSRPTSWRPRRTARTPSPSLPTCPPRPLSTGSLRSPWPGCVPLSDGCAVVRAGRVVLRSEPDKTPQRPAASASARVRA</sequence>
<dbReference type="Proteomes" id="UP000299290">
    <property type="component" value="Unassembled WGS sequence"/>
</dbReference>
<dbReference type="EMBL" id="BJHV01000001">
    <property type="protein sequence ID" value="GDY41218.1"/>
    <property type="molecule type" value="Genomic_DNA"/>
</dbReference>
<reference evidence="2 3" key="1">
    <citation type="journal article" date="2020" name="Int. J. Syst. Evol. Microbiol.">
        <title>Reclassification of Streptomyces castelarensis and Streptomyces sporoclivatus as later heterotypic synonyms of Streptomyces antimycoticus.</title>
        <authorList>
            <person name="Komaki H."/>
            <person name="Tamura T."/>
        </authorList>
    </citation>
    <scope>NUCLEOTIDE SEQUENCE [LARGE SCALE GENOMIC DNA]</scope>
    <source>
        <strain evidence="2 3">NBRC 12839</strain>
    </source>
</reference>
<feature type="region of interest" description="Disordered" evidence="1">
    <location>
        <begin position="47"/>
        <end position="87"/>
    </location>
</feature>
<comment type="caution">
    <text evidence="2">The sequence shown here is derived from an EMBL/GenBank/DDBJ whole genome shotgun (WGS) entry which is preliminary data.</text>
</comment>
<name>A0A4D4K3L7_9ACTN</name>
<protein>
    <submittedName>
        <fullName evidence="2">Uncharacterized protein</fullName>
    </submittedName>
</protein>
<evidence type="ECO:0000256" key="1">
    <source>
        <dbReference type="SAM" id="MobiDB-lite"/>
    </source>
</evidence>
<evidence type="ECO:0000313" key="2">
    <source>
        <dbReference type="EMBL" id="GDY41218.1"/>
    </source>
</evidence>
<gene>
    <name evidence="2" type="ORF">SANT12839_021000</name>
</gene>
<feature type="region of interest" description="Disordered" evidence="1">
    <location>
        <begin position="111"/>
        <end position="132"/>
    </location>
</feature>
<accession>A0A4D4K3L7</accession>
<feature type="compositionally biased region" description="Pro residues" evidence="1">
    <location>
        <begin position="72"/>
        <end position="81"/>
    </location>
</feature>
<keyword evidence="3" id="KW-1185">Reference proteome</keyword>
<proteinExistence type="predicted"/>
<evidence type="ECO:0000313" key="3">
    <source>
        <dbReference type="Proteomes" id="UP000299290"/>
    </source>
</evidence>
<dbReference type="AlphaFoldDB" id="A0A4D4K3L7"/>
<organism evidence="2 3">
    <name type="scientific">Streptomyces antimycoticus</name>
    <dbReference type="NCBI Taxonomy" id="68175"/>
    <lineage>
        <taxon>Bacteria</taxon>
        <taxon>Bacillati</taxon>
        <taxon>Actinomycetota</taxon>
        <taxon>Actinomycetes</taxon>
        <taxon>Kitasatosporales</taxon>
        <taxon>Streptomycetaceae</taxon>
        <taxon>Streptomyces</taxon>
        <taxon>Streptomyces violaceusniger group</taxon>
    </lineage>
</organism>
<feature type="compositionally biased region" description="Low complexity" evidence="1">
    <location>
        <begin position="123"/>
        <end position="132"/>
    </location>
</feature>